<feature type="compositionally biased region" description="Low complexity" evidence="1">
    <location>
        <begin position="374"/>
        <end position="396"/>
    </location>
</feature>
<evidence type="ECO:0008006" key="4">
    <source>
        <dbReference type="Google" id="ProtNLM"/>
    </source>
</evidence>
<dbReference type="OrthoDB" id="3270451at2759"/>
<feature type="compositionally biased region" description="Polar residues" evidence="1">
    <location>
        <begin position="589"/>
        <end position="599"/>
    </location>
</feature>
<name>A0A9P6CXW3_9AGAR</name>
<feature type="compositionally biased region" description="Basic and acidic residues" evidence="1">
    <location>
        <begin position="606"/>
        <end position="615"/>
    </location>
</feature>
<protein>
    <recommendedName>
        <fullName evidence="4">JmjC domain-containing protein</fullName>
    </recommendedName>
</protein>
<evidence type="ECO:0000313" key="2">
    <source>
        <dbReference type="EMBL" id="KAF9476935.1"/>
    </source>
</evidence>
<keyword evidence="3" id="KW-1185">Reference proteome</keyword>
<evidence type="ECO:0000256" key="1">
    <source>
        <dbReference type="SAM" id="MobiDB-lite"/>
    </source>
</evidence>
<accession>A0A9P6CXW3</accession>
<feature type="region of interest" description="Disordered" evidence="1">
    <location>
        <begin position="374"/>
        <end position="415"/>
    </location>
</feature>
<evidence type="ECO:0000313" key="3">
    <source>
        <dbReference type="Proteomes" id="UP000807469"/>
    </source>
</evidence>
<proteinExistence type="predicted"/>
<dbReference type="Proteomes" id="UP000807469">
    <property type="component" value="Unassembled WGS sequence"/>
</dbReference>
<reference evidence="2" key="1">
    <citation type="submission" date="2020-11" db="EMBL/GenBank/DDBJ databases">
        <authorList>
            <consortium name="DOE Joint Genome Institute"/>
            <person name="Ahrendt S."/>
            <person name="Riley R."/>
            <person name="Andreopoulos W."/>
            <person name="Labutti K."/>
            <person name="Pangilinan J."/>
            <person name="Ruiz-Duenas F.J."/>
            <person name="Barrasa J.M."/>
            <person name="Sanchez-Garcia M."/>
            <person name="Camarero S."/>
            <person name="Miyauchi S."/>
            <person name="Serrano A."/>
            <person name="Linde D."/>
            <person name="Babiker R."/>
            <person name="Drula E."/>
            <person name="Ayuso-Fernandez I."/>
            <person name="Pacheco R."/>
            <person name="Padilla G."/>
            <person name="Ferreira P."/>
            <person name="Barriuso J."/>
            <person name="Kellner H."/>
            <person name="Castanera R."/>
            <person name="Alfaro M."/>
            <person name="Ramirez L."/>
            <person name="Pisabarro A.G."/>
            <person name="Kuo A."/>
            <person name="Tritt A."/>
            <person name="Lipzen A."/>
            <person name="He G."/>
            <person name="Yan M."/>
            <person name="Ng V."/>
            <person name="Cullen D."/>
            <person name="Martin F."/>
            <person name="Rosso M.-N."/>
            <person name="Henrissat B."/>
            <person name="Hibbett D."/>
            <person name="Martinez A.T."/>
            <person name="Grigoriev I.V."/>
        </authorList>
    </citation>
    <scope>NUCLEOTIDE SEQUENCE</scope>
    <source>
        <strain evidence="2">CIRM-BRFM 674</strain>
    </source>
</reference>
<feature type="region of interest" description="Disordered" evidence="1">
    <location>
        <begin position="652"/>
        <end position="706"/>
    </location>
</feature>
<sequence>MSRVFETRLLSYDSDIGSNVPATSVLYHLGRVSMAFRGFGFKTRSFLSSLHAFEDALLDFGGKPYMKEIRGLLGMKVIANENLDSGCCIMAAHEITLSLFDFQKICSVLCAYRFFEIISLRARCISRIPVSTPTASMFLPGPRSVKDDLDAFSRLHNWPKLVKDFRRLVQNATNSGNSQFHAFPNPVFTLMHMAARNNAATKYLAIEENFLLAAIHIAAMKNIPFNEGSLPDLPANMPSVPSGGFKDQDSYDHFELEFNAFIKKCQTEGPPSTAHVGPRSPFQLAVMISPLYLLVTQRLSTKSFHRRTVIELAASLGPHRPSCVWAVENVIWDALFRLAEGRISVCTALPSNCEADGQWFAPKLLSGYDLSVSSPTSNSSGWNSASQSSTITDSSSRNNDQGRLLHPSPSITESASSASLVSLNGLLNRESQSPPVNIPLSQGHEDHIVNYSKAVDTVDVSQNSFTQPQILPALSPQPTSPSQSPVHSEMTANYRVISRVEDHDRNFVANASANQGPPQNDTFNCSIDFNVLARSKPHSKCSLDTLSNSDSSLSDTESDREESTVPRRGGNAQDWGNGSDLNDGHFNERSANGSSSTEGFISPAHYLDDHSRDNSESESIMRVNSITKIAQGSAQTSSDDSDADLDDNLKSYEKRTRKSPNSRKPIESRVKSPAGMSTLSGRADRGVKGTKRRRSPSLVPPGLGSKENPIDVDTVASLFEPIVAREYVKKEKITLPIKATPPIKGNRVYTIYDARGETLSFTPSFHFKVYHERFHQFITRVEASYDNGRPLHIARPDSSIVKSFTYAEWKLLTPTQMQQEQMNKNIIVTGWPDKDEIFFNEEGLRKVAGTPSRQISINDYSIKPSASSCGPTVVSGHVRDLWDNRNPFGRILNALDLPLYDGNTEPTEYASDLHAWGVTRGHHHIDQTTPYPTDHMRWALVGHENSMTFLHIDCEGLSTDIMVTDGGKAWGFLRERPGNPLSSVDFFLKESFRLDQVLSSSDYDFELVALRPGDRLFMMPSQPHFVFGYAHSICIGGHYYLTNHMQKTLQGLIHSFILHKFLTNISHPTRILLRRMVLFYHMGLLEAQIPDSDPAASHLPDINSIDGLISLLSACVLVILGNVLDFRTYRAPTQEEYKKADKNQQILIDNEFNTIPANERFAICYARGVALRLLDWIRHCSVITGPGGEVISDLPSGFFVQIAQTLLKYKEGANASKLDLQANCTLDMLGKQVDNVVAIDPHISSMCLSSDFFRDGITGLDERYFNSQHTRLRLESSLLIPQFKKDSSASQHTYKRARLG</sequence>
<comment type="caution">
    <text evidence="2">The sequence shown here is derived from an EMBL/GenBank/DDBJ whole genome shotgun (WGS) entry which is preliminary data.</text>
</comment>
<gene>
    <name evidence="2" type="ORF">BDN70DRAFT_896942</name>
</gene>
<organism evidence="2 3">
    <name type="scientific">Pholiota conissans</name>
    <dbReference type="NCBI Taxonomy" id="109636"/>
    <lineage>
        <taxon>Eukaryota</taxon>
        <taxon>Fungi</taxon>
        <taxon>Dikarya</taxon>
        <taxon>Basidiomycota</taxon>
        <taxon>Agaricomycotina</taxon>
        <taxon>Agaricomycetes</taxon>
        <taxon>Agaricomycetidae</taxon>
        <taxon>Agaricales</taxon>
        <taxon>Agaricineae</taxon>
        <taxon>Strophariaceae</taxon>
        <taxon>Pholiota</taxon>
    </lineage>
</organism>
<feature type="region of interest" description="Disordered" evidence="1">
    <location>
        <begin position="539"/>
        <end position="619"/>
    </location>
</feature>
<feature type="compositionally biased region" description="Low complexity" evidence="1">
    <location>
        <begin position="542"/>
        <end position="555"/>
    </location>
</feature>
<dbReference type="Gene3D" id="2.60.120.650">
    <property type="entry name" value="Cupin"/>
    <property type="match status" value="1"/>
</dbReference>
<dbReference type="SUPFAM" id="SSF51197">
    <property type="entry name" value="Clavaminate synthase-like"/>
    <property type="match status" value="1"/>
</dbReference>
<dbReference type="EMBL" id="MU155277">
    <property type="protein sequence ID" value="KAF9476935.1"/>
    <property type="molecule type" value="Genomic_DNA"/>
</dbReference>